<dbReference type="HAMAP" id="MF_00743">
    <property type="entry name" value="FumaraseC"/>
    <property type="match status" value="1"/>
</dbReference>
<evidence type="ECO:0000313" key="9">
    <source>
        <dbReference type="Proteomes" id="UP000189339"/>
    </source>
</evidence>
<evidence type="ECO:0000259" key="6">
    <source>
        <dbReference type="Pfam" id="PF00206"/>
    </source>
</evidence>
<sequence length="458" mass="48574">MREFRTETDSLGEVRVPADALWGAQTQRAIDNFPVSGQPLPPAFIAAVAQVKKAAAEANTSLGLLDNARRDAIVAACDEILRGEHADQFPVDRYQTGSGTSTNMNLNEVIAALARRQGVEVHPNDHVNMSQSSNDVIPTAIHVSAVVAVRERLIPALTHLQGVIYEREAELSGQVKTGRTHLMDAMPVTLGQELRTWREQLVAAERRLDAAADELLAVPQGGTAVGTGVNAAPEFAEQFVRFLRDNTGHPFRSLEHKFVGQSAVDAPVALSGQLRGVAVVLMKIANDLRWMNSGPIHGLAEISLPALQPGSSIMPGKVNPVIPESVAMVAAQVMGLDAAVALAGQSGNFQLNVMLPLVAGNLLDMAGLLSQAATLLADKAIRGFTVNADNLNAGVGRNPVLVTALNPEIGYALAADIAKEAYRTGRPVIDVAEERSGLSRAQLERLMDPIKLTQGGLG</sequence>
<dbReference type="UniPathway" id="UPA00223">
    <property type="reaction ID" value="UER01007"/>
</dbReference>
<dbReference type="AlphaFoldDB" id="A0A1V2DSP1"/>
<dbReference type="GO" id="GO:0006099">
    <property type="term" value="P:tricarboxylic acid cycle"/>
    <property type="evidence" value="ECO:0007669"/>
    <property type="project" value="UniProtKB-UniRule"/>
</dbReference>
<dbReference type="EC" id="4.2.1.2" evidence="5"/>
<organism evidence="8 9">
    <name type="scientific">Marinobacter lutaoensis</name>
    <dbReference type="NCBI Taxonomy" id="135739"/>
    <lineage>
        <taxon>Bacteria</taxon>
        <taxon>Pseudomonadati</taxon>
        <taxon>Pseudomonadota</taxon>
        <taxon>Gammaproteobacteria</taxon>
        <taxon>Pseudomonadales</taxon>
        <taxon>Marinobacteraceae</taxon>
        <taxon>Marinobacter</taxon>
    </lineage>
</organism>
<dbReference type="InterPro" id="IPR000362">
    <property type="entry name" value="Fumarate_lyase_fam"/>
</dbReference>
<dbReference type="Pfam" id="PF10415">
    <property type="entry name" value="FumaraseC_C"/>
    <property type="match status" value="1"/>
</dbReference>
<dbReference type="Pfam" id="PF00206">
    <property type="entry name" value="Lyase_1"/>
    <property type="match status" value="1"/>
</dbReference>
<feature type="active site" description="Proton donor/acceptor" evidence="5">
    <location>
        <position position="181"/>
    </location>
</feature>
<dbReference type="GO" id="GO:0008797">
    <property type="term" value="F:aspartate ammonia-lyase activity"/>
    <property type="evidence" value="ECO:0007669"/>
    <property type="project" value="TreeGrafter"/>
</dbReference>
<dbReference type="Proteomes" id="UP000189339">
    <property type="component" value="Unassembled WGS sequence"/>
</dbReference>
<dbReference type="OrthoDB" id="9802809at2"/>
<name>A0A1V2DSP1_9GAMM</name>
<comment type="similarity">
    <text evidence="1">Belongs to the class-II fumarase/aspartase family. Aspartase subfamily.</text>
</comment>
<dbReference type="EMBL" id="MSCW01000007">
    <property type="protein sequence ID" value="ONF43331.1"/>
    <property type="molecule type" value="Genomic_DNA"/>
</dbReference>
<evidence type="ECO:0000256" key="2">
    <source>
        <dbReference type="ARBA" id="ARBA00009084"/>
    </source>
</evidence>
<keyword evidence="9" id="KW-1185">Reference proteome</keyword>
<comment type="caution">
    <text evidence="8">The sequence shown here is derived from an EMBL/GenBank/DDBJ whole genome shotgun (WGS) entry which is preliminary data.</text>
</comment>
<dbReference type="CDD" id="cd01362">
    <property type="entry name" value="Fumarase_classII"/>
    <property type="match status" value="1"/>
</dbReference>
<dbReference type="Gene3D" id="1.10.275.10">
    <property type="entry name" value="Fumarase/aspartase (N-terminal domain)"/>
    <property type="match status" value="1"/>
</dbReference>
<dbReference type="InterPro" id="IPR024083">
    <property type="entry name" value="Fumarase/histidase_N"/>
</dbReference>
<feature type="domain" description="Fumarase C C-terminal" evidence="7">
    <location>
        <begin position="401"/>
        <end position="454"/>
    </location>
</feature>
<evidence type="ECO:0000256" key="5">
    <source>
        <dbReference type="HAMAP-Rule" id="MF_00743"/>
    </source>
</evidence>
<comment type="function">
    <text evidence="5">Involved in the TCA cycle. Catalyzes the stereospecific interconversion of fumarate to L-malate.</text>
</comment>
<dbReference type="GO" id="GO:0004333">
    <property type="term" value="F:fumarate hydratase activity"/>
    <property type="evidence" value="ECO:0007669"/>
    <property type="project" value="UniProtKB-UniRule"/>
</dbReference>
<dbReference type="InterPro" id="IPR051546">
    <property type="entry name" value="Aspartate_Ammonia-Lyase"/>
</dbReference>
<accession>A0A1V2DSP1</accession>
<dbReference type="PROSITE" id="PS00163">
    <property type="entry name" value="FUMARATE_LYASES"/>
    <property type="match status" value="1"/>
</dbReference>
<comment type="subunit">
    <text evidence="3 5">Homotetramer.</text>
</comment>
<protein>
    <recommendedName>
        <fullName evidence="5">Fumarate hydratase class II</fullName>
        <shortName evidence="5">Fumarase C</shortName>
        <ecNumber evidence="5">4.2.1.2</ecNumber>
    </recommendedName>
    <alternativeName>
        <fullName evidence="5">Aerobic fumarase</fullName>
    </alternativeName>
    <alternativeName>
        <fullName evidence="5">Iron-independent fumarase</fullName>
    </alternativeName>
</protein>
<dbReference type="InterPro" id="IPR020557">
    <property type="entry name" value="Fumarate_lyase_CS"/>
</dbReference>
<feature type="domain" description="Fumarate lyase N-terminal" evidence="6">
    <location>
        <begin position="12"/>
        <end position="335"/>
    </location>
</feature>
<dbReference type="SUPFAM" id="SSF48557">
    <property type="entry name" value="L-aspartase-like"/>
    <property type="match status" value="1"/>
</dbReference>
<feature type="active site" evidence="5">
    <location>
        <position position="311"/>
    </location>
</feature>
<dbReference type="GO" id="GO:0006531">
    <property type="term" value="P:aspartate metabolic process"/>
    <property type="evidence" value="ECO:0007669"/>
    <property type="project" value="TreeGrafter"/>
</dbReference>
<feature type="binding site" evidence="5">
    <location>
        <begin position="98"/>
        <end position="100"/>
    </location>
    <ligand>
        <name>substrate</name>
    </ligand>
</feature>
<feature type="binding site" evidence="5">
    <location>
        <position position="180"/>
    </location>
    <ligand>
        <name>substrate</name>
    </ligand>
</feature>
<comment type="pathway">
    <text evidence="5">Carbohydrate metabolism; tricarboxylic acid cycle; (S)-malate from fumarate: step 1/1.</text>
</comment>
<feature type="binding site" evidence="5">
    <location>
        <begin position="132"/>
        <end position="134"/>
    </location>
    <ligand>
        <name>substrate</name>
    </ligand>
</feature>
<gene>
    <name evidence="8" type="primary">aspA</name>
    <name evidence="5" type="synonym">fumC</name>
    <name evidence="8" type="ORF">BTO32_11670</name>
</gene>
<dbReference type="PRINTS" id="PR00149">
    <property type="entry name" value="FUMRATELYASE"/>
</dbReference>
<dbReference type="Gene3D" id="1.20.200.10">
    <property type="entry name" value="Fumarase/aspartase (Central domain)"/>
    <property type="match status" value="1"/>
</dbReference>
<dbReference type="GO" id="GO:0005829">
    <property type="term" value="C:cytosol"/>
    <property type="evidence" value="ECO:0007669"/>
    <property type="project" value="TreeGrafter"/>
</dbReference>
<evidence type="ECO:0000256" key="1">
    <source>
        <dbReference type="ARBA" id="ARBA00005596"/>
    </source>
</evidence>
<comment type="miscellaneous">
    <text evidence="5">There are 2 substrate-binding sites: the catalytic A site, and the non-catalytic B site that may play a role in the transfer of substrate or product between the active site and the solvent. Alternatively, the B site may bind allosteric effectors.</text>
</comment>
<evidence type="ECO:0000259" key="7">
    <source>
        <dbReference type="Pfam" id="PF10415"/>
    </source>
</evidence>
<dbReference type="InterPro" id="IPR022761">
    <property type="entry name" value="Fumarate_lyase_N"/>
</dbReference>
<dbReference type="FunFam" id="1.20.200.10:FF:000001">
    <property type="entry name" value="Fumarate hydratase, mitochondrial"/>
    <property type="match status" value="1"/>
</dbReference>
<evidence type="ECO:0000256" key="3">
    <source>
        <dbReference type="ARBA" id="ARBA00011881"/>
    </source>
</evidence>
<feature type="site" description="Important for catalytic activity" evidence="5">
    <location>
        <position position="324"/>
    </location>
</feature>
<feature type="binding site" evidence="5">
    <location>
        <position position="312"/>
    </location>
    <ligand>
        <name>substrate</name>
    </ligand>
</feature>
<dbReference type="PANTHER" id="PTHR42696">
    <property type="entry name" value="ASPARTATE AMMONIA-LYASE"/>
    <property type="match status" value="1"/>
</dbReference>
<dbReference type="STRING" id="135739.BTO32_11670"/>
<evidence type="ECO:0000313" key="8">
    <source>
        <dbReference type="EMBL" id="ONF43331.1"/>
    </source>
</evidence>
<dbReference type="GO" id="GO:0006106">
    <property type="term" value="P:fumarate metabolic process"/>
    <property type="evidence" value="ECO:0007669"/>
    <property type="project" value="InterPro"/>
</dbReference>
<dbReference type="InterPro" id="IPR005677">
    <property type="entry name" value="Fum_hydII"/>
</dbReference>
<keyword evidence="5" id="KW-0963">Cytoplasm</keyword>
<keyword evidence="4 5" id="KW-0456">Lyase</keyword>
<evidence type="ECO:0000256" key="4">
    <source>
        <dbReference type="ARBA" id="ARBA00023239"/>
    </source>
</evidence>
<dbReference type="NCBIfam" id="NF008909">
    <property type="entry name" value="PRK12273.1"/>
    <property type="match status" value="1"/>
</dbReference>
<keyword evidence="5" id="KW-0816">Tricarboxylic acid cycle</keyword>
<dbReference type="FunFam" id="1.10.40.30:FF:000002">
    <property type="entry name" value="Fumarate hydratase class II"/>
    <property type="match status" value="1"/>
</dbReference>
<dbReference type="Gene3D" id="1.10.40.30">
    <property type="entry name" value="Fumarase/aspartase (C-terminal domain)"/>
    <property type="match status" value="1"/>
</dbReference>
<comment type="similarity">
    <text evidence="2 5">Belongs to the class-II fumarase/aspartase family. Fumarase subfamily.</text>
</comment>
<dbReference type="InterPro" id="IPR008948">
    <property type="entry name" value="L-Aspartase-like"/>
</dbReference>
<feature type="binding site" evidence="5">
    <location>
        <begin position="317"/>
        <end position="319"/>
    </location>
    <ligand>
        <name>substrate</name>
    </ligand>
</feature>
<comment type="catalytic activity">
    <reaction evidence="5">
        <text>(S)-malate = fumarate + H2O</text>
        <dbReference type="Rhea" id="RHEA:12460"/>
        <dbReference type="ChEBI" id="CHEBI:15377"/>
        <dbReference type="ChEBI" id="CHEBI:15589"/>
        <dbReference type="ChEBI" id="CHEBI:29806"/>
        <dbReference type="EC" id="4.2.1.2"/>
    </reaction>
</comment>
<reference evidence="8 9" key="1">
    <citation type="submission" date="2016-12" db="EMBL/GenBank/DDBJ databases">
        <title>Marinobacter lutaoensis whole genome sequencing.</title>
        <authorList>
            <person name="Verma A."/>
            <person name="Krishnamurthi S."/>
        </authorList>
    </citation>
    <scope>NUCLEOTIDE SEQUENCE [LARGE SCALE GENOMIC DNA]</scope>
    <source>
        <strain evidence="8 9">T5054</strain>
    </source>
</reference>
<feature type="binding site" description="in site B" evidence="5">
    <location>
        <begin position="122"/>
        <end position="125"/>
    </location>
    <ligand>
        <name>substrate</name>
    </ligand>
</feature>
<dbReference type="PANTHER" id="PTHR42696:SF2">
    <property type="entry name" value="ASPARTATE AMMONIA-LYASE"/>
    <property type="match status" value="1"/>
</dbReference>
<comment type="subcellular location">
    <subcellularLocation>
        <location evidence="5">Cytoplasm</location>
    </subcellularLocation>
</comment>
<dbReference type="InterPro" id="IPR018951">
    <property type="entry name" value="Fumarase_C_C"/>
</dbReference>
<dbReference type="FunFam" id="1.10.275.10:FF:000001">
    <property type="entry name" value="Fumarate hydratase, mitochondrial"/>
    <property type="match status" value="1"/>
</dbReference>
<proteinExistence type="inferred from homology"/>
<dbReference type="RefSeq" id="WP_076724797.1">
    <property type="nucleotide sequence ID" value="NZ_MSCW01000007.1"/>
</dbReference>